<evidence type="ECO:0000259" key="1">
    <source>
        <dbReference type="Pfam" id="PF04909"/>
    </source>
</evidence>
<dbReference type="InterPro" id="IPR006680">
    <property type="entry name" value="Amidohydro-rel"/>
</dbReference>
<dbReference type="InterPro" id="IPR032466">
    <property type="entry name" value="Metal_Hydrolase"/>
</dbReference>
<dbReference type="EMBL" id="CP033169">
    <property type="protein sequence ID" value="AYO31111.1"/>
    <property type="molecule type" value="Genomic_DNA"/>
</dbReference>
<dbReference type="AlphaFoldDB" id="A0A3G2R6R7"/>
<protein>
    <recommendedName>
        <fullName evidence="1">Amidohydrolase-related domain-containing protein</fullName>
    </recommendedName>
</protein>
<dbReference type="Gene3D" id="3.20.20.140">
    <property type="entry name" value="Metal-dependent hydrolases"/>
    <property type="match status" value="1"/>
</dbReference>
<dbReference type="Pfam" id="PF04909">
    <property type="entry name" value="Amidohydro_2"/>
    <property type="match status" value="1"/>
</dbReference>
<proteinExistence type="predicted"/>
<evidence type="ECO:0000313" key="2">
    <source>
        <dbReference type="EMBL" id="AYO31111.1"/>
    </source>
</evidence>
<dbReference type="Proteomes" id="UP000280960">
    <property type="component" value="Chromosome"/>
</dbReference>
<feature type="domain" description="Amidohydrolase-related" evidence="1">
    <location>
        <begin position="80"/>
        <end position="233"/>
    </location>
</feature>
<dbReference type="KEGG" id="bacg:D2962_11320"/>
<organism evidence="2 3">
    <name type="scientific">Biomaibacter acetigenes</name>
    <dbReference type="NCBI Taxonomy" id="2316383"/>
    <lineage>
        <taxon>Bacteria</taxon>
        <taxon>Bacillati</taxon>
        <taxon>Bacillota</taxon>
        <taxon>Clostridia</taxon>
        <taxon>Thermosediminibacterales</taxon>
        <taxon>Tepidanaerobacteraceae</taxon>
        <taxon>Biomaibacter</taxon>
    </lineage>
</organism>
<dbReference type="SUPFAM" id="SSF51556">
    <property type="entry name" value="Metallo-dependent hydrolases"/>
    <property type="match status" value="1"/>
</dbReference>
<evidence type="ECO:0000313" key="3">
    <source>
        <dbReference type="Proteomes" id="UP000280960"/>
    </source>
</evidence>
<dbReference type="GO" id="GO:0016787">
    <property type="term" value="F:hydrolase activity"/>
    <property type="evidence" value="ECO:0007669"/>
    <property type="project" value="InterPro"/>
</dbReference>
<keyword evidence="3" id="KW-1185">Reference proteome</keyword>
<reference evidence="2 3" key="1">
    <citation type="submission" date="2018-10" db="EMBL/GenBank/DDBJ databases">
        <authorList>
            <person name="Zhang X."/>
        </authorList>
    </citation>
    <scope>NUCLEOTIDE SEQUENCE [LARGE SCALE GENOMIC DNA]</scope>
    <source>
        <strain evidence="2 3">SK-G1</strain>
    </source>
</reference>
<name>A0A3G2R6R7_9FIRM</name>
<accession>A0A3G2R6R7</accession>
<gene>
    <name evidence="2" type="ORF">D2962_11320</name>
</gene>
<sequence length="239" mass="27267">MRNVLLKGSFTDIKSLLRRMEICRIREAMVYHSLAEEYHPKKGNEVLMETIKDYSNLYPVWVVMPNDTGEFYDPYNLIELLKANNVKMVRAFPAKSAQNYGLFTQRSRALLAVLNEHKVPLMFGMDQIDYDAVSSITSEYKDIPLILTNTGYRADRYLYPLLDSFQNIYIETSSYKVHFGIEALCARFGTSRLIFGSGLPVYSAGSAVTMITHLLLPDEDKKKIAGDNLRHLLGGVIYD</sequence>